<dbReference type="GO" id="GO:1990189">
    <property type="term" value="F:protein N-terminal-serine acetyltransferase activity"/>
    <property type="evidence" value="ECO:0007669"/>
    <property type="project" value="TreeGrafter"/>
</dbReference>
<feature type="domain" description="Major facilitator superfamily (MFS) profile" evidence="4">
    <location>
        <begin position="1"/>
        <end position="94"/>
    </location>
</feature>
<dbReference type="GO" id="GO:0022857">
    <property type="term" value="F:transmembrane transporter activity"/>
    <property type="evidence" value="ECO:0007669"/>
    <property type="project" value="InterPro"/>
</dbReference>
<dbReference type="SUPFAM" id="SSF55729">
    <property type="entry name" value="Acyl-CoA N-acyltransferases (Nat)"/>
    <property type="match status" value="1"/>
</dbReference>
<evidence type="ECO:0000313" key="6">
    <source>
        <dbReference type="Proteomes" id="UP000717328"/>
    </source>
</evidence>
<accession>A0A9P7FSS3</accession>
<dbReference type="GO" id="GO:0008999">
    <property type="term" value="F:protein-N-terminal-alanine acetyltransferase activity"/>
    <property type="evidence" value="ECO:0007669"/>
    <property type="project" value="TreeGrafter"/>
</dbReference>
<comment type="caution">
    <text evidence="5">The sequence shown here is derived from an EMBL/GenBank/DDBJ whole genome shotgun (WGS) entry which is preliminary data.</text>
</comment>
<reference evidence="5" key="2">
    <citation type="submission" date="2021-10" db="EMBL/GenBank/DDBJ databases">
        <title>Phylogenomics reveals ancestral predisposition of the termite-cultivated fungus Termitomyces towards a domesticated lifestyle.</title>
        <authorList>
            <person name="Auxier B."/>
            <person name="Grum-Grzhimaylo A."/>
            <person name="Cardenas M.E."/>
            <person name="Lodge J.D."/>
            <person name="Laessoe T."/>
            <person name="Pedersen O."/>
            <person name="Smith M.E."/>
            <person name="Kuyper T.W."/>
            <person name="Franco-Molano E.A."/>
            <person name="Baroni T.J."/>
            <person name="Aanen D.K."/>
        </authorList>
    </citation>
    <scope>NUCLEOTIDE SEQUENCE</scope>
    <source>
        <strain evidence="5">D49</strain>
    </source>
</reference>
<evidence type="ECO:0000313" key="5">
    <source>
        <dbReference type="EMBL" id="KAG5636620.1"/>
    </source>
</evidence>
<feature type="region of interest" description="Disordered" evidence="2">
    <location>
        <begin position="114"/>
        <end position="146"/>
    </location>
</feature>
<dbReference type="Gene3D" id="3.40.630.30">
    <property type="match status" value="1"/>
</dbReference>
<dbReference type="EMBL" id="JABCKI010005911">
    <property type="protein sequence ID" value="KAG5636620.1"/>
    <property type="molecule type" value="Genomic_DNA"/>
</dbReference>
<dbReference type="PANTHER" id="PTHR43441:SF5">
    <property type="entry name" value="FAMILY ACETYLTRANSFERASE, PUTATIVE-RELATED"/>
    <property type="match status" value="1"/>
</dbReference>
<dbReference type="AlphaFoldDB" id="A0A9P7FSS3"/>
<dbReference type="InterPro" id="IPR020846">
    <property type="entry name" value="MFS_dom"/>
</dbReference>
<evidence type="ECO:0000256" key="1">
    <source>
        <dbReference type="ARBA" id="ARBA00004141"/>
    </source>
</evidence>
<comment type="subcellular location">
    <subcellularLocation>
        <location evidence="1">Membrane</location>
        <topology evidence="1">Multi-pass membrane protein</topology>
    </subcellularLocation>
</comment>
<dbReference type="PROSITE" id="PS50850">
    <property type="entry name" value="MFS"/>
    <property type="match status" value="1"/>
</dbReference>
<organism evidence="5 6">
    <name type="scientific">Sphagnurus paluster</name>
    <dbReference type="NCBI Taxonomy" id="117069"/>
    <lineage>
        <taxon>Eukaryota</taxon>
        <taxon>Fungi</taxon>
        <taxon>Dikarya</taxon>
        <taxon>Basidiomycota</taxon>
        <taxon>Agaricomycotina</taxon>
        <taxon>Agaricomycetes</taxon>
        <taxon>Agaricomycetidae</taxon>
        <taxon>Agaricales</taxon>
        <taxon>Tricholomatineae</taxon>
        <taxon>Lyophyllaceae</taxon>
        <taxon>Sphagnurus</taxon>
    </lineage>
</organism>
<dbReference type="InterPro" id="IPR051908">
    <property type="entry name" value="Ribosomal_N-acetyltransferase"/>
</dbReference>
<keyword evidence="3" id="KW-0812">Transmembrane</keyword>
<dbReference type="PANTHER" id="PTHR43441">
    <property type="entry name" value="RIBOSOMAL-PROTEIN-SERINE ACETYLTRANSFERASE"/>
    <property type="match status" value="1"/>
</dbReference>
<proteinExistence type="predicted"/>
<keyword evidence="6" id="KW-1185">Reference proteome</keyword>
<reference evidence="5" key="1">
    <citation type="submission" date="2021-02" db="EMBL/GenBank/DDBJ databases">
        <authorList>
            <person name="Nieuwenhuis M."/>
            <person name="Van De Peppel L.J.J."/>
        </authorList>
    </citation>
    <scope>NUCLEOTIDE SEQUENCE</scope>
    <source>
        <strain evidence="5">D49</strain>
    </source>
</reference>
<gene>
    <name evidence="5" type="ORF">H0H81_007388</name>
</gene>
<dbReference type="Proteomes" id="UP000717328">
    <property type="component" value="Unassembled WGS sequence"/>
</dbReference>
<keyword evidence="3" id="KW-1133">Transmembrane helix</keyword>
<evidence type="ECO:0000259" key="4">
    <source>
        <dbReference type="PROSITE" id="PS50850"/>
    </source>
</evidence>
<dbReference type="OrthoDB" id="41238at2759"/>
<dbReference type="InterPro" id="IPR016181">
    <property type="entry name" value="Acyl_CoA_acyltransferase"/>
</dbReference>
<feature type="compositionally biased region" description="Basic and acidic residues" evidence="2">
    <location>
        <begin position="114"/>
        <end position="128"/>
    </location>
</feature>
<evidence type="ECO:0000256" key="2">
    <source>
        <dbReference type="SAM" id="MobiDB-lite"/>
    </source>
</evidence>
<evidence type="ECO:0000256" key="3">
    <source>
        <dbReference type="SAM" id="Phobius"/>
    </source>
</evidence>
<feature type="transmembrane region" description="Helical" evidence="3">
    <location>
        <begin position="70"/>
        <end position="90"/>
    </location>
</feature>
<protein>
    <recommendedName>
        <fullName evidence="4">Major facilitator superfamily (MFS) profile domain-containing protein</fullName>
    </recommendedName>
</protein>
<name>A0A9P7FSS3_9AGAR</name>
<keyword evidence="3" id="KW-0472">Membrane</keyword>
<dbReference type="GO" id="GO:0016020">
    <property type="term" value="C:membrane"/>
    <property type="evidence" value="ECO:0007669"/>
    <property type="project" value="UniProtKB-SubCell"/>
</dbReference>
<sequence>MRSFVRNLGGSLGLAVTGTIVNNVLSSHLREVNLGEEQRKEILTHPASSRALDSAVYAQVLEGYRKGFRLVFIILAGLAVFSFITAFFLMPHRDLNRPDDEKLKEEGKEFIARLEQKKDATPRKKESEQSSVDLTEKQPPPPVTVNDNLHEFTPIHEYDVNSFLPLPSKPLRTNLVALDPLIPILHADALFRAFSAPPVGPDPDAIFYPFPSGTPHKEKSETLIYLEKQRRRPNILMFAITDLKSGEFAGMISLGCEPLAVTHDVKLMTAKILPKYRATHVGAHTAFLLMSYALNPKAEGGLGVVRLGWRTTLTNTRSQEAALKLGFTREGIMRCYEVASDIGDDAPYEDFTPTPDGTGRKTEDGVVYSMTVFDWLADGKRERVKAIVDSPKGTSKL</sequence>